<comment type="similarity">
    <text evidence="2">Belongs to the glycosyl hydrolase 13 family.</text>
</comment>
<dbReference type="Gene3D" id="2.60.40.1180">
    <property type="entry name" value="Golgi alpha-mannosidase II"/>
    <property type="match status" value="1"/>
</dbReference>
<dbReference type="HOGENOM" id="CLU_024572_2_0_1"/>
<evidence type="ECO:0000256" key="3">
    <source>
        <dbReference type="ARBA" id="ARBA00022723"/>
    </source>
</evidence>
<comment type="cofactor">
    <cofactor evidence="1">
        <name>Ca(2+)</name>
        <dbReference type="ChEBI" id="CHEBI:29108"/>
    </cofactor>
</comment>
<evidence type="ECO:0000256" key="1">
    <source>
        <dbReference type="ARBA" id="ARBA00001913"/>
    </source>
</evidence>
<dbReference type="InterPro" id="IPR013780">
    <property type="entry name" value="Glyco_hydro_b"/>
</dbReference>
<dbReference type="GO" id="GO:0004553">
    <property type="term" value="F:hydrolase activity, hydrolyzing O-glycosyl compounds"/>
    <property type="evidence" value="ECO:0007669"/>
    <property type="project" value="InterPro"/>
</dbReference>
<gene>
    <name evidence="8" type="ORF">M408DRAFT_175377</name>
</gene>
<dbReference type="InterPro" id="IPR006047">
    <property type="entry name" value="GH13_cat_dom"/>
</dbReference>
<evidence type="ECO:0000313" key="8">
    <source>
        <dbReference type="EMBL" id="KIM26936.1"/>
    </source>
</evidence>
<dbReference type="GO" id="GO:0005509">
    <property type="term" value="F:calcium ion binding"/>
    <property type="evidence" value="ECO:0007669"/>
    <property type="project" value="InterPro"/>
</dbReference>
<dbReference type="InterPro" id="IPR013776">
    <property type="entry name" value="A-amylase_thermo"/>
</dbReference>
<keyword evidence="4 8" id="KW-0378">Hydrolase</keyword>
<dbReference type="InterPro" id="IPR017853">
    <property type="entry name" value="GH"/>
</dbReference>
<reference evidence="8 9" key="1">
    <citation type="submission" date="2014-04" db="EMBL/GenBank/DDBJ databases">
        <authorList>
            <consortium name="DOE Joint Genome Institute"/>
            <person name="Kuo A."/>
            <person name="Zuccaro A."/>
            <person name="Kohler A."/>
            <person name="Nagy L.G."/>
            <person name="Floudas D."/>
            <person name="Copeland A."/>
            <person name="Barry K.W."/>
            <person name="Cichocki N."/>
            <person name="Veneault-Fourrey C."/>
            <person name="LaButti K."/>
            <person name="Lindquist E.A."/>
            <person name="Lipzen A."/>
            <person name="Lundell T."/>
            <person name="Morin E."/>
            <person name="Murat C."/>
            <person name="Sun H."/>
            <person name="Tunlid A."/>
            <person name="Henrissat B."/>
            <person name="Grigoriev I.V."/>
            <person name="Hibbett D.S."/>
            <person name="Martin F."/>
            <person name="Nordberg H.P."/>
            <person name="Cantor M.N."/>
            <person name="Hua S.X."/>
        </authorList>
    </citation>
    <scope>NUCLEOTIDE SEQUENCE [LARGE SCALE GENOMIC DNA]</scope>
    <source>
        <strain evidence="8 9">MAFF 305830</strain>
    </source>
</reference>
<dbReference type="CDD" id="cd11318">
    <property type="entry name" value="AmyAc_bac_fung_AmyA"/>
    <property type="match status" value="1"/>
</dbReference>
<dbReference type="SUPFAM" id="SSF51445">
    <property type="entry name" value="(Trans)glycosidases"/>
    <property type="match status" value="1"/>
</dbReference>
<evidence type="ECO:0000256" key="4">
    <source>
        <dbReference type="ARBA" id="ARBA00022801"/>
    </source>
</evidence>
<evidence type="ECO:0000256" key="5">
    <source>
        <dbReference type="ARBA" id="ARBA00023277"/>
    </source>
</evidence>
<protein>
    <submittedName>
        <fullName evidence="8">Glycoside hydrolase family 13 protein</fullName>
    </submittedName>
</protein>
<keyword evidence="3" id="KW-0479">Metal-binding</keyword>
<dbReference type="STRING" id="933852.A0A0C3B635"/>
<dbReference type="SMART" id="SM00642">
    <property type="entry name" value="Aamy"/>
    <property type="match status" value="1"/>
</dbReference>
<keyword evidence="5" id="KW-0119">Carbohydrate metabolism</keyword>
<evidence type="ECO:0000259" key="7">
    <source>
        <dbReference type="SMART" id="SM00642"/>
    </source>
</evidence>
<dbReference type="Gene3D" id="3.20.20.80">
    <property type="entry name" value="Glycosidases"/>
    <property type="match status" value="1"/>
</dbReference>
<dbReference type="SUPFAM" id="SSF51011">
    <property type="entry name" value="Glycosyl hydrolase domain"/>
    <property type="match status" value="1"/>
</dbReference>
<accession>A0A0C3B635</accession>
<feature type="domain" description="Glycosyl hydrolase family 13 catalytic" evidence="7">
    <location>
        <begin position="18"/>
        <end position="402"/>
    </location>
</feature>
<reference evidence="9" key="2">
    <citation type="submission" date="2015-01" db="EMBL/GenBank/DDBJ databases">
        <title>Evolutionary Origins and Diversification of the Mycorrhizal Mutualists.</title>
        <authorList>
            <consortium name="DOE Joint Genome Institute"/>
            <consortium name="Mycorrhizal Genomics Consortium"/>
            <person name="Kohler A."/>
            <person name="Kuo A."/>
            <person name="Nagy L.G."/>
            <person name="Floudas D."/>
            <person name="Copeland A."/>
            <person name="Barry K.W."/>
            <person name="Cichocki N."/>
            <person name="Veneault-Fourrey C."/>
            <person name="LaButti K."/>
            <person name="Lindquist E.A."/>
            <person name="Lipzen A."/>
            <person name="Lundell T."/>
            <person name="Morin E."/>
            <person name="Murat C."/>
            <person name="Riley R."/>
            <person name="Ohm R."/>
            <person name="Sun H."/>
            <person name="Tunlid A."/>
            <person name="Henrissat B."/>
            <person name="Grigoriev I.V."/>
            <person name="Hibbett D.S."/>
            <person name="Martin F."/>
        </authorList>
    </citation>
    <scope>NUCLEOTIDE SEQUENCE [LARGE SCALE GENOMIC DNA]</scope>
    <source>
        <strain evidence="9">MAFF 305830</strain>
    </source>
</reference>
<proteinExistence type="inferred from homology"/>
<dbReference type="AlphaFoldDB" id="A0A0C3B635"/>
<evidence type="ECO:0000256" key="6">
    <source>
        <dbReference type="ARBA" id="ARBA00023295"/>
    </source>
</evidence>
<keyword evidence="9" id="KW-1185">Reference proteome</keyword>
<keyword evidence="6" id="KW-0326">Glycosidase</keyword>
<dbReference type="Proteomes" id="UP000054097">
    <property type="component" value="Unassembled WGS sequence"/>
</dbReference>
<dbReference type="EMBL" id="KN824302">
    <property type="protein sequence ID" value="KIM26936.1"/>
    <property type="molecule type" value="Genomic_DNA"/>
</dbReference>
<sequence>MARVANAEYTGRKHDENFTILQAFEWYTEGEGKHWNKLKALAPELGLAGITAFWIPPPTKAANPASVGYDVYDLWDLGEFNQKGGKATKYGTKDELKKMIKTARDNGIVTYIDAVLNHKFGADSSETFEAAEVDYNDRTNEITDKYNIDGWTGFNFPGRKNKYSKMNWCFNHFTGVDYDNKTQKTQIFRIQYWANGVDSENSNYDYLMGADIDHSHPDVEKDLLKWGEWVLKEIGAQGFRFDAIKHIDESFISKFVENAREKSGYPKLFAVGEYWKDSIDDLDAYLAQFGTQFSVFDTPLHYNFKRAGEAGSSFDMRQIFDSTVVQKRPIDAVTLVDNHDTQVGQALESCVPMWFKPLAYSLILLRPDGYPCVFWGDLYGCEGPEGNPQPPMHQLADFVRARKLFAYGEMRDYFDHPNCVGWVRVGDKWHDGCAVVICNGDAGYKWMDVGKEHAGEVWTDVLGWSQGEVQINSDGWGQFRCPGGSVGIWTAKDARGRDEFAAK</sequence>
<dbReference type="InterPro" id="IPR015237">
    <property type="entry name" value="Alpha-amylase_C_pro"/>
</dbReference>
<name>A0A0C3B635_SERVB</name>
<dbReference type="Gene3D" id="2.40.30.140">
    <property type="match status" value="1"/>
</dbReference>
<dbReference type="GO" id="GO:0005975">
    <property type="term" value="P:carbohydrate metabolic process"/>
    <property type="evidence" value="ECO:0007669"/>
    <property type="project" value="InterPro"/>
</dbReference>
<evidence type="ECO:0000313" key="9">
    <source>
        <dbReference type="Proteomes" id="UP000054097"/>
    </source>
</evidence>
<dbReference type="NCBIfam" id="NF006968">
    <property type="entry name" value="PRK09441.1-1"/>
    <property type="match status" value="1"/>
</dbReference>
<evidence type="ECO:0000256" key="2">
    <source>
        <dbReference type="ARBA" id="ARBA00008061"/>
    </source>
</evidence>
<dbReference type="OrthoDB" id="550577at2759"/>
<dbReference type="PANTHER" id="PTHR43447">
    <property type="entry name" value="ALPHA-AMYLASE"/>
    <property type="match status" value="1"/>
</dbReference>
<dbReference type="PIRSF" id="PIRSF001021">
    <property type="entry name" value="Alph-amls_thrmst"/>
    <property type="match status" value="1"/>
</dbReference>
<organism evidence="8 9">
    <name type="scientific">Serendipita vermifera MAFF 305830</name>
    <dbReference type="NCBI Taxonomy" id="933852"/>
    <lineage>
        <taxon>Eukaryota</taxon>
        <taxon>Fungi</taxon>
        <taxon>Dikarya</taxon>
        <taxon>Basidiomycota</taxon>
        <taxon>Agaricomycotina</taxon>
        <taxon>Agaricomycetes</taxon>
        <taxon>Sebacinales</taxon>
        <taxon>Serendipitaceae</taxon>
        <taxon>Serendipita</taxon>
    </lineage>
</organism>
<dbReference type="Pfam" id="PF00128">
    <property type="entry name" value="Alpha-amylase"/>
    <property type="match status" value="1"/>
</dbReference>
<dbReference type="Pfam" id="PF09154">
    <property type="entry name" value="Alpha-amy_C_pro"/>
    <property type="match status" value="1"/>
</dbReference>
<dbReference type="NCBIfam" id="NF006969">
    <property type="entry name" value="PRK09441.1-2"/>
    <property type="match status" value="1"/>
</dbReference>